<feature type="domain" description="LytR/CpsA/Psr regulator C-terminal" evidence="2">
    <location>
        <begin position="79"/>
        <end position="137"/>
    </location>
</feature>
<reference evidence="4" key="1">
    <citation type="submission" date="2016-10" db="EMBL/GenBank/DDBJ databases">
        <authorList>
            <person name="Varghese N."/>
            <person name="Submissions S."/>
        </authorList>
    </citation>
    <scope>NUCLEOTIDE SEQUENCE [LARGE SCALE GENOMIC DNA]</scope>
    <source>
        <strain evidence="4">DSM 44142</strain>
    </source>
</reference>
<dbReference type="AlphaFoldDB" id="A0A1H1BU16"/>
<dbReference type="Proteomes" id="UP000183053">
    <property type="component" value="Unassembled WGS sequence"/>
</dbReference>
<accession>A0A1H1BU16</accession>
<gene>
    <name evidence="3" type="ORF">SAMN04489765_0857</name>
</gene>
<evidence type="ECO:0000313" key="4">
    <source>
        <dbReference type="Proteomes" id="UP000183053"/>
    </source>
</evidence>
<dbReference type="Gene3D" id="3.30.70.2390">
    <property type="match status" value="1"/>
</dbReference>
<dbReference type="RefSeq" id="WP_068533591.1">
    <property type="nucleotide sequence ID" value="NZ_AP025457.1"/>
</dbReference>
<feature type="transmembrane region" description="Helical" evidence="1">
    <location>
        <begin position="12"/>
        <end position="34"/>
    </location>
</feature>
<keyword evidence="1" id="KW-0812">Transmembrane</keyword>
<keyword evidence="4" id="KW-1185">Reference proteome</keyword>
<dbReference type="EMBL" id="FNLF01000002">
    <property type="protein sequence ID" value="SDQ55438.1"/>
    <property type="molecule type" value="Genomic_DNA"/>
</dbReference>
<dbReference type="Pfam" id="PF13399">
    <property type="entry name" value="LytR_C"/>
    <property type="match status" value="1"/>
</dbReference>
<protein>
    <recommendedName>
        <fullName evidence="2">LytR/CpsA/Psr regulator C-terminal domain-containing protein</fullName>
    </recommendedName>
</protein>
<dbReference type="InterPro" id="IPR027381">
    <property type="entry name" value="LytR/CpsA/Psr_C"/>
</dbReference>
<keyword evidence="1" id="KW-0472">Membrane</keyword>
<dbReference type="OrthoDB" id="4775434at2"/>
<proteinExistence type="predicted"/>
<evidence type="ECO:0000313" key="3">
    <source>
        <dbReference type="EMBL" id="SDQ55438.1"/>
    </source>
</evidence>
<keyword evidence="1" id="KW-1133">Transmembrane helix</keyword>
<name>A0A1H1BU16_9ACTN</name>
<evidence type="ECO:0000256" key="1">
    <source>
        <dbReference type="SAM" id="Phobius"/>
    </source>
</evidence>
<sequence>MSTQNTRAVPIRTIIMILISAAIILAAVGVHGLVTRNDDPQAALNAQEEKIQAAATQTAKPAADTPPVCLLSVAKAPVADTRDRLKKAGITVQGENAAAWPNRPAAPRATTVFFDEGGEAAAETVSTAIPGSATAPRPAGLEACEGELAVAVVKK</sequence>
<organism evidence="3 4">
    <name type="scientific">Tsukamurella pulmonis</name>
    <dbReference type="NCBI Taxonomy" id="47312"/>
    <lineage>
        <taxon>Bacteria</taxon>
        <taxon>Bacillati</taxon>
        <taxon>Actinomycetota</taxon>
        <taxon>Actinomycetes</taxon>
        <taxon>Mycobacteriales</taxon>
        <taxon>Tsukamurellaceae</taxon>
        <taxon>Tsukamurella</taxon>
    </lineage>
</organism>
<evidence type="ECO:0000259" key="2">
    <source>
        <dbReference type="Pfam" id="PF13399"/>
    </source>
</evidence>
<dbReference type="STRING" id="47312.SAMN04489765_0857"/>